<dbReference type="FunFam" id="1.10.10.10:FF:000020">
    <property type="entry name" value="SWI/SNF complex subunit SMARCC2 isoform c"/>
    <property type="match status" value="1"/>
</dbReference>
<evidence type="ECO:0000256" key="1">
    <source>
        <dbReference type="ARBA" id="ARBA00023015"/>
    </source>
</evidence>
<evidence type="ECO:0000313" key="9">
    <source>
        <dbReference type="EMBL" id="RDL35737.1"/>
    </source>
</evidence>
<dbReference type="InterPro" id="IPR001005">
    <property type="entry name" value="SANT/Myb"/>
</dbReference>
<dbReference type="PROSITE" id="PS50934">
    <property type="entry name" value="SWIRM"/>
    <property type="match status" value="1"/>
</dbReference>
<keyword evidence="2" id="KW-0238">DNA-binding</keyword>
<protein>
    <submittedName>
        <fullName evidence="9">SWI complex-like protein</fullName>
    </submittedName>
</protein>
<feature type="domain" description="SANT" evidence="8">
    <location>
        <begin position="421"/>
        <end position="472"/>
    </location>
</feature>
<dbReference type="InterPro" id="IPR009057">
    <property type="entry name" value="Homeodomain-like_sf"/>
</dbReference>
<proteinExistence type="predicted"/>
<name>A0A370TJP3_9HELO</name>
<feature type="region of interest" description="Disordered" evidence="5">
    <location>
        <begin position="536"/>
        <end position="579"/>
    </location>
</feature>
<dbReference type="InterPro" id="IPR017884">
    <property type="entry name" value="SANT_dom"/>
</dbReference>
<dbReference type="FunFam" id="1.10.10.60:FF:000014">
    <property type="entry name" value="SWI/SNF complex subunit SMARCC2 isoform C"/>
    <property type="match status" value="1"/>
</dbReference>
<accession>A0A370TJP3</accession>
<feature type="compositionally biased region" description="Basic and acidic residues" evidence="5">
    <location>
        <begin position="313"/>
        <end position="324"/>
    </location>
</feature>
<feature type="region of interest" description="Disordered" evidence="5">
    <location>
        <begin position="697"/>
        <end position="719"/>
    </location>
</feature>
<dbReference type="OrthoDB" id="118550at2759"/>
<dbReference type="Pfam" id="PF16495">
    <property type="entry name" value="SWIRM-assoc_1"/>
    <property type="match status" value="1"/>
</dbReference>
<dbReference type="CDD" id="cd00167">
    <property type="entry name" value="SANT"/>
    <property type="match status" value="1"/>
</dbReference>
<organism evidence="9 10">
    <name type="scientific">Venustampulla echinocandica</name>
    <dbReference type="NCBI Taxonomy" id="2656787"/>
    <lineage>
        <taxon>Eukaryota</taxon>
        <taxon>Fungi</taxon>
        <taxon>Dikarya</taxon>
        <taxon>Ascomycota</taxon>
        <taxon>Pezizomycotina</taxon>
        <taxon>Leotiomycetes</taxon>
        <taxon>Helotiales</taxon>
        <taxon>Pleuroascaceae</taxon>
        <taxon>Venustampulla</taxon>
    </lineage>
</organism>
<keyword evidence="4" id="KW-0539">Nucleus</keyword>
<dbReference type="GO" id="GO:0003677">
    <property type="term" value="F:DNA binding"/>
    <property type="evidence" value="ECO:0007669"/>
    <property type="project" value="UniProtKB-KW"/>
</dbReference>
<keyword evidence="3" id="KW-0804">Transcription</keyword>
<dbReference type="InterPro" id="IPR007526">
    <property type="entry name" value="SWIRM"/>
</dbReference>
<dbReference type="Gene3D" id="1.10.10.10">
    <property type="entry name" value="Winged helix-like DNA-binding domain superfamily/Winged helix DNA-binding domain"/>
    <property type="match status" value="1"/>
</dbReference>
<dbReference type="InterPro" id="IPR032451">
    <property type="entry name" value="SMARCC_C"/>
</dbReference>
<dbReference type="GO" id="GO:0016514">
    <property type="term" value="C:SWI/SNF complex"/>
    <property type="evidence" value="ECO:0007669"/>
    <property type="project" value="TreeGrafter"/>
</dbReference>
<dbReference type="Pfam" id="PF04433">
    <property type="entry name" value="SWIRM"/>
    <property type="match status" value="1"/>
</dbReference>
<dbReference type="SMART" id="SM00717">
    <property type="entry name" value="SANT"/>
    <property type="match status" value="1"/>
</dbReference>
<feature type="compositionally biased region" description="Basic and acidic residues" evidence="5">
    <location>
        <begin position="126"/>
        <end position="138"/>
    </location>
</feature>
<feature type="region of interest" description="Disordered" evidence="5">
    <location>
        <begin position="313"/>
        <end position="343"/>
    </location>
</feature>
<feature type="domain" description="SWIRM" evidence="7">
    <location>
        <begin position="149"/>
        <end position="246"/>
    </location>
</feature>
<dbReference type="SUPFAM" id="SSF46689">
    <property type="entry name" value="Homeodomain-like"/>
    <property type="match status" value="2"/>
</dbReference>
<dbReference type="STRING" id="2656787.A0A370TJP3"/>
<reference evidence="9 10" key="1">
    <citation type="journal article" date="2018" name="IMA Fungus">
        <title>IMA Genome-F 9: Draft genome sequence of Annulohypoxylon stygium, Aspergillus mulundensis, Berkeleyomyces basicola (syn. Thielaviopsis basicola), Ceratocystis smalleyi, two Cercospora beticola strains, Coleophoma cylindrospora, Fusarium fracticaudum, Phialophora cf. hyalina, and Morchella septimelata.</title>
        <authorList>
            <person name="Wingfield B.D."/>
            <person name="Bills G.F."/>
            <person name="Dong Y."/>
            <person name="Huang W."/>
            <person name="Nel W.J."/>
            <person name="Swalarsk-Parry B.S."/>
            <person name="Vaghefi N."/>
            <person name="Wilken P.M."/>
            <person name="An Z."/>
            <person name="de Beer Z.W."/>
            <person name="De Vos L."/>
            <person name="Chen L."/>
            <person name="Duong T.A."/>
            <person name="Gao Y."/>
            <person name="Hammerbacher A."/>
            <person name="Kikkert J.R."/>
            <person name="Li Y."/>
            <person name="Li H."/>
            <person name="Li K."/>
            <person name="Li Q."/>
            <person name="Liu X."/>
            <person name="Ma X."/>
            <person name="Naidoo K."/>
            <person name="Pethybridge S.J."/>
            <person name="Sun J."/>
            <person name="Steenkamp E.T."/>
            <person name="van der Nest M.A."/>
            <person name="van Wyk S."/>
            <person name="Wingfield M.J."/>
            <person name="Xiong C."/>
            <person name="Yue Q."/>
            <person name="Zhang X."/>
        </authorList>
    </citation>
    <scope>NUCLEOTIDE SEQUENCE [LARGE SCALE GENOMIC DNA]</scope>
    <source>
        <strain evidence="9 10">BP 5553</strain>
    </source>
</reference>
<evidence type="ECO:0000259" key="7">
    <source>
        <dbReference type="PROSITE" id="PS50934"/>
    </source>
</evidence>
<feature type="region of interest" description="Disordered" evidence="5">
    <location>
        <begin position="1"/>
        <end position="138"/>
    </location>
</feature>
<dbReference type="GO" id="GO:0045893">
    <property type="term" value="P:positive regulation of DNA-templated transcription"/>
    <property type="evidence" value="ECO:0007669"/>
    <property type="project" value="TreeGrafter"/>
</dbReference>
<dbReference type="GeneID" id="43599198"/>
<dbReference type="PANTHER" id="PTHR12802:SF41">
    <property type="entry name" value="BRAHMA ASSOCIATED PROTEIN 155 KDA"/>
    <property type="match status" value="1"/>
</dbReference>
<dbReference type="GO" id="GO:0006338">
    <property type="term" value="P:chromatin remodeling"/>
    <property type="evidence" value="ECO:0007669"/>
    <property type="project" value="UniProtKB-ARBA"/>
</dbReference>
<feature type="compositionally biased region" description="Polar residues" evidence="5">
    <location>
        <begin position="31"/>
        <end position="46"/>
    </location>
</feature>
<feature type="compositionally biased region" description="Basic and acidic residues" evidence="5">
    <location>
        <begin position="98"/>
        <end position="112"/>
    </location>
</feature>
<dbReference type="Proteomes" id="UP000254866">
    <property type="component" value="Unassembled WGS sequence"/>
</dbReference>
<evidence type="ECO:0000256" key="5">
    <source>
        <dbReference type="SAM" id="MobiDB-lite"/>
    </source>
</evidence>
<dbReference type="GO" id="GO:0042393">
    <property type="term" value="F:histone binding"/>
    <property type="evidence" value="ECO:0007669"/>
    <property type="project" value="TreeGrafter"/>
</dbReference>
<dbReference type="PROSITE" id="PS51293">
    <property type="entry name" value="SANT"/>
    <property type="match status" value="1"/>
</dbReference>
<dbReference type="EMBL" id="NPIC01000005">
    <property type="protein sequence ID" value="RDL35737.1"/>
    <property type="molecule type" value="Genomic_DNA"/>
</dbReference>
<feature type="domain" description="Myb-like" evidence="6">
    <location>
        <begin position="422"/>
        <end position="468"/>
    </location>
</feature>
<dbReference type="Gene3D" id="1.10.10.60">
    <property type="entry name" value="Homeodomain-like"/>
    <property type="match status" value="1"/>
</dbReference>
<dbReference type="RefSeq" id="XP_031868393.1">
    <property type="nucleotide sequence ID" value="XM_032014972.1"/>
</dbReference>
<evidence type="ECO:0000259" key="6">
    <source>
        <dbReference type="PROSITE" id="PS50090"/>
    </source>
</evidence>
<feature type="compositionally biased region" description="Low complexity" evidence="5">
    <location>
        <begin position="569"/>
        <end position="579"/>
    </location>
</feature>
<dbReference type="AlphaFoldDB" id="A0A370TJP3"/>
<comment type="caution">
    <text evidence="9">The sequence shown here is derived from an EMBL/GenBank/DDBJ whole genome shotgun (WGS) entry which is preliminary data.</text>
</comment>
<evidence type="ECO:0000256" key="2">
    <source>
        <dbReference type="ARBA" id="ARBA00023125"/>
    </source>
</evidence>
<sequence>MEDDSLNFGAEAGAATPGSNSILAQPPLQGETASPSGQDGTSSSGLAGQETEAADVTMAEGDAESAAAPAVKNDPADSTPAVVSDNPLDAPSAPHGGDAPKDEEMTEAKDSQEPGADGTAATAEEQVEKTKASIESSAREHLISQTHSIILPSYSTWFDMHKIHNIERKALPEFFNNRNRSKTPAVYKDYRDFMINTYRLNPIEYLTVTACRRNLAGDVCAIMRVHAFLEQWGLINYQVDADQRPSNVGPPFTGHFKVICDTPRGLQPWQPASDPVVIEGKKNAETDKKATAASAPKSDLNLEIGRNIYEPTAREAKLNAKPTEKQPNGDAPTTNGTSEGTPKAIEDIVKPPISKINCFSCGIDCTRVHYHNSHADSATTTGNKIKYDLCPNCFAEGRMPQNHQQIYYVKIENPTYSAIPDRDAPWDDGEVLRLLEALERYDENWEEVAEYVGTRTKEECVVKFLQFEIEDKYLDAEPVNRSTGISMLGSQQGHLPFSQADNPVMSVIGFLAGLTEPSVTAAAANKTVDAMKQSLREQLEKPKSADKGKEKEEKQDSDSMEIDVRRETTTTTTTTTTTQTLSGLATVPLATVAARSGGLASHEEREMTRLVSAAVNATLMKMELKLKQFNEMEQILNTERRELERGRQQLFLDRLAFKKRIRDVQEGLKTAAATEGEQGIQMAQDIVQEGEKLTFQGATPTASNVQPPSAEGQIKSYDI</sequence>
<dbReference type="InterPro" id="IPR036388">
    <property type="entry name" value="WH-like_DNA-bd_sf"/>
</dbReference>
<keyword evidence="1" id="KW-0805">Transcription regulation</keyword>
<feature type="compositionally biased region" description="Polar residues" evidence="5">
    <location>
        <begin position="697"/>
        <end position="707"/>
    </location>
</feature>
<dbReference type="PANTHER" id="PTHR12802">
    <property type="entry name" value="SWI/SNF COMPLEX-RELATED"/>
    <property type="match status" value="1"/>
</dbReference>
<dbReference type="CDD" id="cd02336">
    <property type="entry name" value="ZZ_RSC8"/>
    <property type="match status" value="1"/>
</dbReference>
<feature type="compositionally biased region" description="Basic and acidic residues" evidence="5">
    <location>
        <begin position="536"/>
        <end position="568"/>
    </location>
</feature>
<evidence type="ECO:0000256" key="3">
    <source>
        <dbReference type="ARBA" id="ARBA00023163"/>
    </source>
</evidence>
<evidence type="ECO:0000313" key="10">
    <source>
        <dbReference type="Proteomes" id="UP000254866"/>
    </source>
</evidence>
<dbReference type="Pfam" id="PF00249">
    <property type="entry name" value="Myb_DNA-binding"/>
    <property type="match status" value="1"/>
</dbReference>
<gene>
    <name evidence="9" type="ORF">BP5553_06349</name>
</gene>
<keyword evidence="10" id="KW-1185">Reference proteome</keyword>
<dbReference type="PROSITE" id="PS50090">
    <property type="entry name" value="MYB_LIKE"/>
    <property type="match status" value="1"/>
</dbReference>
<evidence type="ECO:0000256" key="4">
    <source>
        <dbReference type="ARBA" id="ARBA00023242"/>
    </source>
</evidence>
<feature type="compositionally biased region" description="Polar residues" evidence="5">
    <location>
        <begin position="331"/>
        <end position="340"/>
    </location>
</feature>
<dbReference type="InterPro" id="IPR041984">
    <property type="entry name" value="Rsc8/Ssr1/Ssr2_ZZ"/>
</dbReference>
<evidence type="ECO:0000259" key="8">
    <source>
        <dbReference type="PROSITE" id="PS51293"/>
    </source>
</evidence>